<evidence type="ECO:0000313" key="1">
    <source>
        <dbReference type="EMBL" id="WNM57491.1"/>
    </source>
</evidence>
<name>A0AA96GGV2_9BACT</name>
<organism evidence="1 2">
    <name type="scientific">Candidatus Nitrospira allomarina</name>
    <dbReference type="NCBI Taxonomy" id="3020900"/>
    <lineage>
        <taxon>Bacteria</taxon>
        <taxon>Pseudomonadati</taxon>
        <taxon>Nitrospirota</taxon>
        <taxon>Nitrospiria</taxon>
        <taxon>Nitrospirales</taxon>
        <taxon>Nitrospiraceae</taxon>
        <taxon>Nitrospira</taxon>
    </lineage>
</organism>
<proteinExistence type="predicted"/>
<dbReference type="AlphaFoldDB" id="A0AA96GGV2"/>
<reference evidence="1 2" key="1">
    <citation type="submission" date="2023-01" db="EMBL/GenBank/DDBJ databases">
        <title>Cultivation and genomic characterization of new, ubiquitous marine nitrite-oxidizing bacteria from the Nitrospirales.</title>
        <authorList>
            <person name="Mueller A.J."/>
            <person name="Daebeler A."/>
            <person name="Herbold C.W."/>
            <person name="Kirkegaard R.H."/>
            <person name="Daims H."/>
        </authorList>
    </citation>
    <scope>NUCLEOTIDE SEQUENCE [LARGE SCALE GENOMIC DNA]</scope>
    <source>
        <strain evidence="1 2">VA</strain>
    </source>
</reference>
<gene>
    <name evidence="1" type="ORF">PP769_16195</name>
</gene>
<dbReference type="RefSeq" id="WP_312642026.1">
    <property type="nucleotide sequence ID" value="NZ_CP116967.1"/>
</dbReference>
<sequence length="42" mass="5157">MARLDLKNVDFLAWWHGRAVQPAPEKWRAVFERSEFARRRCR</sequence>
<accession>A0AA96GGV2</accession>
<keyword evidence="2" id="KW-1185">Reference proteome</keyword>
<protein>
    <submittedName>
        <fullName evidence="1">Uncharacterized protein</fullName>
    </submittedName>
</protein>
<dbReference type="Proteomes" id="UP001302719">
    <property type="component" value="Chromosome"/>
</dbReference>
<dbReference type="EMBL" id="CP116967">
    <property type="protein sequence ID" value="WNM57491.1"/>
    <property type="molecule type" value="Genomic_DNA"/>
</dbReference>
<dbReference type="KEGG" id="nall:PP769_16195"/>
<evidence type="ECO:0000313" key="2">
    <source>
        <dbReference type="Proteomes" id="UP001302719"/>
    </source>
</evidence>